<reference evidence="12 13" key="1">
    <citation type="submission" date="2019-11" db="EMBL/GenBank/DDBJ databases">
        <authorList>
            <person name="Ren C."/>
            <person name="Wang H."/>
            <person name="Xu Y."/>
        </authorList>
    </citation>
    <scope>NUCLEOTIDE SEQUENCE [LARGE SCALE GENOMIC DNA]</scope>
    <source>
        <strain evidence="12 13">LBM 19010</strain>
    </source>
</reference>
<dbReference type="GO" id="GO:0005829">
    <property type="term" value="C:cytosol"/>
    <property type="evidence" value="ECO:0007669"/>
    <property type="project" value="TreeGrafter"/>
</dbReference>
<dbReference type="CDD" id="cd04891">
    <property type="entry name" value="ACT_AK-LysC-DapG-like_1"/>
    <property type="match status" value="1"/>
</dbReference>
<evidence type="ECO:0000256" key="1">
    <source>
        <dbReference type="ARBA" id="ARBA00004986"/>
    </source>
</evidence>
<keyword evidence="6" id="KW-0547">Nucleotide-binding</keyword>
<dbReference type="PROSITE" id="PS51671">
    <property type="entry name" value="ACT"/>
    <property type="match status" value="1"/>
</dbReference>
<keyword evidence="9" id="KW-0457">Lysine biosynthesis</keyword>
<name>A0A859DQ31_9FIRM</name>
<dbReference type="Pfam" id="PF22468">
    <property type="entry name" value="ACT_9"/>
    <property type="match status" value="1"/>
</dbReference>
<comment type="pathway">
    <text evidence="2">Amino-acid biosynthesis; L-threonine biosynthesis; L-threonine from L-aspartate: step 1/5.</text>
</comment>
<dbReference type="PANTHER" id="PTHR21499">
    <property type="entry name" value="ASPARTATE KINASE"/>
    <property type="match status" value="1"/>
</dbReference>
<evidence type="ECO:0000256" key="9">
    <source>
        <dbReference type="ARBA" id="ARBA00023154"/>
    </source>
</evidence>
<sequence>MAAKQTIQTTSEITLVTLQNCPANPAFLANVFVKISELGVNVDMISLSPNHGSSTAVSFTINDEDLGKILKFTSSLQKKSKIKTIVSSGNCKINVFDQNMVNTPGVAAKVFAAISTVNTDIRIVTTSDVDISVLITEADFGTTLEALQKALD</sequence>
<evidence type="ECO:0000313" key="13">
    <source>
        <dbReference type="Proteomes" id="UP000501316"/>
    </source>
</evidence>
<comment type="similarity">
    <text evidence="3">Belongs to the aspartokinase family.</text>
</comment>
<dbReference type="Proteomes" id="UP000501316">
    <property type="component" value="Chromosome"/>
</dbReference>
<evidence type="ECO:0000256" key="4">
    <source>
        <dbReference type="ARBA" id="ARBA00013059"/>
    </source>
</evidence>
<dbReference type="PANTHER" id="PTHR21499:SF3">
    <property type="entry name" value="ASPARTOKINASE"/>
    <property type="match status" value="1"/>
</dbReference>
<dbReference type="AlphaFoldDB" id="A0A859DQ31"/>
<evidence type="ECO:0000256" key="8">
    <source>
        <dbReference type="ARBA" id="ARBA00022840"/>
    </source>
</evidence>
<dbReference type="EMBL" id="CP046051">
    <property type="protein sequence ID" value="QKN23948.1"/>
    <property type="molecule type" value="Genomic_DNA"/>
</dbReference>
<dbReference type="SUPFAM" id="SSF55021">
    <property type="entry name" value="ACT-like"/>
    <property type="match status" value="2"/>
</dbReference>
<dbReference type="GO" id="GO:0004072">
    <property type="term" value="F:aspartate kinase activity"/>
    <property type="evidence" value="ECO:0007669"/>
    <property type="project" value="UniProtKB-EC"/>
</dbReference>
<gene>
    <name evidence="12" type="ORF">GJQ69_05300</name>
</gene>
<evidence type="ECO:0000259" key="11">
    <source>
        <dbReference type="PROSITE" id="PS51671"/>
    </source>
</evidence>
<dbReference type="GO" id="GO:0005524">
    <property type="term" value="F:ATP binding"/>
    <property type="evidence" value="ECO:0007669"/>
    <property type="project" value="UniProtKB-KW"/>
</dbReference>
<evidence type="ECO:0000256" key="3">
    <source>
        <dbReference type="ARBA" id="ARBA00010122"/>
    </source>
</evidence>
<dbReference type="GO" id="GO:0009090">
    <property type="term" value="P:homoserine biosynthetic process"/>
    <property type="evidence" value="ECO:0007669"/>
    <property type="project" value="TreeGrafter"/>
</dbReference>
<dbReference type="GO" id="GO:0009089">
    <property type="term" value="P:lysine biosynthetic process via diaminopimelate"/>
    <property type="evidence" value="ECO:0007669"/>
    <property type="project" value="TreeGrafter"/>
</dbReference>
<dbReference type="EC" id="2.7.2.4" evidence="4"/>
<evidence type="ECO:0000256" key="2">
    <source>
        <dbReference type="ARBA" id="ARBA00005139"/>
    </source>
</evidence>
<dbReference type="InterPro" id="IPR045865">
    <property type="entry name" value="ACT-like_dom_sf"/>
</dbReference>
<keyword evidence="9" id="KW-0028">Amino-acid biosynthesis</keyword>
<feature type="domain" description="ACT" evidence="11">
    <location>
        <begin position="16"/>
        <end position="98"/>
    </location>
</feature>
<dbReference type="InterPro" id="IPR054352">
    <property type="entry name" value="ACT_Aspartokinase"/>
</dbReference>
<evidence type="ECO:0000256" key="10">
    <source>
        <dbReference type="ARBA" id="ARBA00047872"/>
    </source>
</evidence>
<comment type="pathway">
    <text evidence="1">Amino-acid biosynthesis; L-methionine biosynthesis via de novo pathway; L-homoserine from L-aspartate: step 1/3.</text>
</comment>
<evidence type="ECO:0000256" key="6">
    <source>
        <dbReference type="ARBA" id="ARBA00022741"/>
    </source>
</evidence>
<protein>
    <recommendedName>
        <fullName evidence="4">aspartate kinase</fullName>
        <ecNumber evidence="4">2.7.2.4</ecNumber>
    </recommendedName>
</protein>
<dbReference type="RefSeq" id="WP_174193188.1">
    <property type="nucleotide sequence ID" value="NZ_CP046051.1"/>
</dbReference>
<accession>A0A859DQ31</accession>
<evidence type="ECO:0000256" key="7">
    <source>
        <dbReference type="ARBA" id="ARBA00022777"/>
    </source>
</evidence>
<evidence type="ECO:0000313" key="12">
    <source>
        <dbReference type="EMBL" id="QKN23948.1"/>
    </source>
</evidence>
<dbReference type="InterPro" id="IPR002912">
    <property type="entry name" value="ACT_dom"/>
</dbReference>
<keyword evidence="8" id="KW-0067">ATP-binding</keyword>
<comment type="catalytic activity">
    <reaction evidence="10">
        <text>L-aspartate + ATP = 4-phospho-L-aspartate + ADP</text>
        <dbReference type="Rhea" id="RHEA:23776"/>
        <dbReference type="ChEBI" id="CHEBI:29991"/>
        <dbReference type="ChEBI" id="CHEBI:30616"/>
        <dbReference type="ChEBI" id="CHEBI:57535"/>
        <dbReference type="ChEBI" id="CHEBI:456216"/>
        <dbReference type="EC" id="2.7.2.4"/>
    </reaction>
</comment>
<keyword evidence="7" id="KW-0418">Kinase</keyword>
<dbReference type="Gene3D" id="3.30.70.260">
    <property type="match status" value="2"/>
</dbReference>
<proteinExistence type="inferred from homology"/>
<dbReference type="KEGG" id="clf:GJQ69_05300"/>
<organism evidence="12 13">
    <name type="scientific">Caproicibacterium lactatifermentans</name>
    <dbReference type="NCBI Taxonomy" id="2666138"/>
    <lineage>
        <taxon>Bacteria</taxon>
        <taxon>Bacillati</taxon>
        <taxon>Bacillota</taxon>
        <taxon>Clostridia</taxon>
        <taxon>Eubacteriales</taxon>
        <taxon>Oscillospiraceae</taxon>
        <taxon>Caproicibacterium</taxon>
    </lineage>
</organism>
<evidence type="ECO:0000256" key="5">
    <source>
        <dbReference type="ARBA" id="ARBA00022679"/>
    </source>
</evidence>
<keyword evidence="5" id="KW-0808">Transferase</keyword>